<gene>
    <name evidence="2" type="ORF">BN715_00430</name>
</gene>
<evidence type="ECO:0000313" key="2">
    <source>
        <dbReference type="EMBL" id="CDF04056.1"/>
    </source>
</evidence>
<organism evidence="2 3">
    <name type="scientific">Megasphaera elsdenii CAG:570</name>
    <dbReference type="NCBI Taxonomy" id="1263087"/>
    <lineage>
        <taxon>Bacteria</taxon>
        <taxon>Bacillati</taxon>
        <taxon>Bacillota</taxon>
        <taxon>Negativicutes</taxon>
        <taxon>Veillonellales</taxon>
        <taxon>Veillonellaceae</taxon>
        <taxon>Megasphaera</taxon>
    </lineage>
</organism>
<reference evidence="2" key="1">
    <citation type="submission" date="2012-11" db="EMBL/GenBank/DDBJ databases">
        <title>Dependencies among metagenomic species, viruses, plasmids and units of genetic variation.</title>
        <authorList>
            <person name="Nielsen H.B."/>
            <person name="Almeida M."/>
            <person name="Juncker A.S."/>
            <person name="Rasmussen S."/>
            <person name="Li J."/>
            <person name="Sunagawa S."/>
            <person name="Plichta D."/>
            <person name="Gautier L."/>
            <person name="Le Chatelier E."/>
            <person name="Peletier E."/>
            <person name="Bonde I."/>
            <person name="Nielsen T."/>
            <person name="Manichanh C."/>
            <person name="Arumugam M."/>
            <person name="Batto J."/>
            <person name="Santos M.B.Q.D."/>
            <person name="Blom N."/>
            <person name="Borruel N."/>
            <person name="Burgdorf K.S."/>
            <person name="Boumezbeur F."/>
            <person name="Casellas F."/>
            <person name="Dore J."/>
            <person name="Guarner F."/>
            <person name="Hansen T."/>
            <person name="Hildebrand F."/>
            <person name="Kaas R.S."/>
            <person name="Kennedy S."/>
            <person name="Kristiansen K."/>
            <person name="Kultima J.R."/>
            <person name="Leonard P."/>
            <person name="Levenez F."/>
            <person name="Lund O."/>
            <person name="Moumen B."/>
            <person name="Le Paslier D."/>
            <person name="Pons N."/>
            <person name="Pedersen O."/>
            <person name="Prifti E."/>
            <person name="Qin J."/>
            <person name="Raes J."/>
            <person name="Tap J."/>
            <person name="Tims S."/>
            <person name="Ussery D.W."/>
            <person name="Yamada T."/>
            <person name="MetaHit consortium"/>
            <person name="Renault P."/>
            <person name="Sicheritz-Ponten T."/>
            <person name="Bork P."/>
            <person name="Wang J."/>
            <person name="Brunak S."/>
            <person name="Ehrlich S.D."/>
        </authorList>
    </citation>
    <scope>NUCLEOTIDE SEQUENCE [LARGE SCALE GENOMIC DNA]</scope>
</reference>
<sequence>MQYEITAKDPTTVDMSPKTEALEILQNVRAILSTQKGTIPLDREFGLDSTVIDLPVTLARAKLTNEIFQAIKRYEPRVKVDSITFTGDISGKLVPKVVITI</sequence>
<dbReference type="SUPFAM" id="SSF160719">
    <property type="entry name" value="gpW/gp25-like"/>
    <property type="match status" value="1"/>
</dbReference>
<dbReference type="Proteomes" id="UP000017908">
    <property type="component" value="Unassembled WGS sequence"/>
</dbReference>
<accession>R7MUL5</accession>
<evidence type="ECO:0000259" key="1">
    <source>
        <dbReference type="Pfam" id="PF04965"/>
    </source>
</evidence>
<dbReference type="Gene3D" id="3.10.450.40">
    <property type="match status" value="1"/>
</dbReference>
<dbReference type="AlphaFoldDB" id="R7MUL5"/>
<name>R7MUL5_MEGEL</name>
<evidence type="ECO:0000313" key="3">
    <source>
        <dbReference type="Proteomes" id="UP000017908"/>
    </source>
</evidence>
<proteinExistence type="predicted"/>
<dbReference type="InterPro" id="IPR007048">
    <property type="entry name" value="IraD/Gp25-like"/>
</dbReference>
<dbReference type="EMBL" id="CBKE010000009">
    <property type="protein sequence ID" value="CDF04056.1"/>
    <property type="molecule type" value="Genomic_DNA"/>
</dbReference>
<comment type="caution">
    <text evidence="2">The sequence shown here is derived from an EMBL/GenBank/DDBJ whole genome shotgun (WGS) entry which is preliminary data.</text>
</comment>
<protein>
    <recommendedName>
        <fullName evidence="1">IraD/Gp25-like domain-containing protein</fullName>
    </recommendedName>
</protein>
<feature type="domain" description="IraD/Gp25-like" evidence="1">
    <location>
        <begin position="23"/>
        <end position="85"/>
    </location>
</feature>
<dbReference type="Pfam" id="PF04965">
    <property type="entry name" value="GPW_gp25"/>
    <property type="match status" value="1"/>
</dbReference>